<keyword evidence="14" id="KW-1185">Reference proteome</keyword>
<dbReference type="Proteomes" id="UP001054252">
    <property type="component" value="Unassembled WGS sequence"/>
</dbReference>
<keyword evidence="9" id="KW-0106">Calcium</keyword>
<dbReference type="PANTHER" id="PTHR31235">
    <property type="entry name" value="PEROXIDASE 25-RELATED"/>
    <property type="match status" value="1"/>
</dbReference>
<dbReference type="EMBL" id="BPVZ01000035">
    <property type="protein sequence ID" value="GKV12029.1"/>
    <property type="molecule type" value="Genomic_DNA"/>
</dbReference>
<keyword evidence="5" id="KW-0349">Heme</keyword>
<dbReference type="PROSITE" id="PS50873">
    <property type="entry name" value="PEROXIDASE_4"/>
    <property type="match status" value="1"/>
</dbReference>
<comment type="cofactor">
    <cofactor evidence="2">
        <name>heme b</name>
        <dbReference type="ChEBI" id="CHEBI:60344"/>
    </cofactor>
</comment>
<evidence type="ECO:0000256" key="2">
    <source>
        <dbReference type="ARBA" id="ARBA00001970"/>
    </source>
</evidence>
<dbReference type="Pfam" id="PF00141">
    <property type="entry name" value="peroxidase"/>
    <property type="match status" value="1"/>
</dbReference>
<dbReference type="GO" id="GO:0006979">
    <property type="term" value="P:response to oxidative stress"/>
    <property type="evidence" value="ECO:0007669"/>
    <property type="project" value="InterPro"/>
</dbReference>
<dbReference type="InterPro" id="IPR000823">
    <property type="entry name" value="Peroxidase_pln"/>
</dbReference>
<evidence type="ECO:0000256" key="6">
    <source>
        <dbReference type="ARBA" id="ARBA00022723"/>
    </source>
</evidence>
<dbReference type="AlphaFoldDB" id="A0AAV5JKY0"/>
<evidence type="ECO:0000256" key="1">
    <source>
        <dbReference type="ARBA" id="ARBA00000189"/>
    </source>
</evidence>
<keyword evidence="4" id="KW-0575">Peroxidase</keyword>
<keyword evidence="10" id="KW-1015">Disulfide bond</keyword>
<dbReference type="GO" id="GO:0140825">
    <property type="term" value="F:lactoperoxidase activity"/>
    <property type="evidence" value="ECO:0007669"/>
    <property type="project" value="UniProtKB-EC"/>
</dbReference>
<protein>
    <recommendedName>
        <fullName evidence="3">peroxidase</fullName>
        <ecNumber evidence="3">1.11.1.7</ecNumber>
    </recommendedName>
</protein>
<proteinExistence type="inferred from homology"/>
<evidence type="ECO:0000256" key="5">
    <source>
        <dbReference type="ARBA" id="ARBA00022617"/>
    </source>
</evidence>
<keyword evidence="8" id="KW-0408">Iron</keyword>
<dbReference type="Gene3D" id="1.10.520.10">
    <property type="match status" value="1"/>
</dbReference>
<dbReference type="GO" id="GO:0020037">
    <property type="term" value="F:heme binding"/>
    <property type="evidence" value="ECO:0007669"/>
    <property type="project" value="InterPro"/>
</dbReference>
<evidence type="ECO:0000313" key="13">
    <source>
        <dbReference type="EMBL" id="GKV12029.1"/>
    </source>
</evidence>
<feature type="binding site" evidence="9">
    <location>
        <position position="19"/>
    </location>
    <ligand>
        <name>Ca(2+)</name>
        <dbReference type="ChEBI" id="CHEBI:29108"/>
        <label>1</label>
    </ligand>
</feature>
<dbReference type="GO" id="GO:0046872">
    <property type="term" value="F:metal ion binding"/>
    <property type="evidence" value="ECO:0007669"/>
    <property type="project" value="UniProtKB-KW"/>
</dbReference>
<dbReference type="SUPFAM" id="SSF48113">
    <property type="entry name" value="Heme-dependent peroxidases"/>
    <property type="match status" value="2"/>
</dbReference>
<feature type="binding site" evidence="9">
    <location>
        <position position="3"/>
    </location>
    <ligand>
        <name>Ca(2+)</name>
        <dbReference type="ChEBI" id="CHEBI:29108"/>
        <label>1</label>
    </ligand>
</feature>
<gene>
    <name evidence="13" type="ORF">SLEP1_g23235</name>
</gene>
<comment type="cofactor">
    <cofactor evidence="9">
        <name>Ca(2+)</name>
        <dbReference type="ChEBI" id="CHEBI:29108"/>
    </cofactor>
    <text evidence="9">Binds 2 calcium ions per subunit.</text>
</comment>
<keyword evidence="6 9" id="KW-0479">Metal-binding</keyword>
<feature type="binding site" evidence="9">
    <location>
        <position position="7"/>
    </location>
    <ligand>
        <name>Ca(2+)</name>
        <dbReference type="ChEBI" id="CHEBI:29108"/>
        <label>1</label>
    </ligand>
</feature>
<dbReference type="InterPro" id="IPR010255">
    <property type="entry name" value="Haem_peroxidase_sf"/>
</dbReference>
<feature type="binding site" evidence="9">
    <location>
        <position position="5"/>
    </location>
    <ligand>
        <name>Ca(2+)</name>
        <dbReference type="ChEBI" id="CHEBI:29108"/>
        <label>1</label>
    </ligand>
</feature>
<comment type="catalytic activity">
    <reaction evidence="1">
        <text>2 a phenolic donor + H2O2 = 2 a phenolic radical donor + 2 H2O</text>
        <dbReference type="Rhea" id="RHEA:56136"/>
        <dbReference type="ChEBI" id="CHEBI:15377"/>
        <dbReference type="ChEBI" id="CHEBI:16240"/>
        <dbReference type="ChEBI" id="CHEBI:139520"/>
        <dbReference type="ChEBI" id="CHEBI:139521"/>
        <dbReference type="EC" id="1.11.1.7"/>
    </reaction>
</comment>
<evidence type="ECO:0000256" key="4">
    <source>
        <dbReference type="ARBA" id="ARBA00022559"/>
    </source>
</evidence>
<name>A0AAV5JKY0_9ROSI</name>
<keyword evidence="7" id="KW-0560">Oxidoreductase</keyword>
<accession>A0AAV5JKY0</accession>
<feature type="domain" description="Plant heme peroxidase family profile" evidence="12">
    <location>
        <begin position="1"/>
        <end position="169"/>
    </location>
</feature>
<sequence>MPGCDGSTLLNSTANNTAEKAATPNLTLLGFDVIDDLKEKVEKARPGVVLLIFLLWLPEILFHSNIKEISGKCILVEEMASFHELLKSWAICLLLSPTSPSLNKILPKKTSTCLTLSYYQVDAIGVGLCNAFSNRLYNFTGKGDQDPSLNPTYAAFLKTKCKSLSDNTTFVAQWIPVALCVGRKSNPMCEPMDFLCGSLLHQPS</sequence>
<dbReference type="EC" id="1.11.1.7" evidence="3"/>
<evidence type="ECO:0000259" key="12">
    <source>
        <dbReference type="PROSITE" id="PS50873"/>
    </source>
</evidence>
<dbReference type="Gene3D" id="1.10.420.10">
    <property type="entry name" value="Peroxidase, domain 2"/>
    <property type="match status" value="1"/>
</dbReference>
<evidence type="ECO:0000313" key="14">
    <source>
        <dbReference type="Proteomes" id="UP001054252"/>
    </source>
</evidence>
<evidence type="ECO:0000256" key="10">
    <source>
        <dbReference type="PIRSR" id="PIRSR600823-5"/>
    </source>
</evidence>
<evidence type="ECO:0000256" key="3">
    <source>
        <dbReference type="ARBA" id="ARBA00012313"/>
    </source>
</evidence>
<evidence type="ECO:0000256" key="11">
    <source>
        <dbReference type="RuleBase" id="RU004241"/>
    </source>
</evidence>
<evidence type="ECO:0000256" key="7">
    <source>
        <dbReference type="ARBA" id="ARBA00023002"/>
    </source>
</evidence>
<comment type="similarity">
    <text evidence="11">Belongs to the peroxidase family.</text>
</comment>
<evidence type="ECO:0000256" key="8">
    <source>
        <dbReference type="ARBA" id="ARBA00023004"/>
    </source>
</evidence>
<organism evidence="13 14">
    <name type="scientific">Rubroshorea leprosula</name>
    <dbReference type="NCBI Taxonomy" id="152421"/>
    <lineage>
        <taxon>Eukaryota</taxon>
        <taxon>Viridiplantae</taxon>
        <taxon>Streptophyta</taxon>
        <taxon>Embryophyta</taxon>
        <taxon>Tracheophyta</taxon>
        <taxon>Spermatophyta</taxon>
        <taxon>Magnoliopsida</taxon>
        <taxon>eudicotyledons</taxon>
        <taxon>Gunneridae</taxon>
        <taxon>Pentapetalae</taxon>
        <taxon>rosids</taxon>
        <taxon>malvids</taxon>
        <taxon>Malvales</taxon>
        <taxon>Dipterocarpaceae</taxon>
        <taxon>Rubroshorea</taxon>
    </lineage>
</organism>
<dbReference type="InterPro" id="IPR002016">
    <property type="entry name" value="Haem_peroxidase"/>
</dbReference>
<comment type="caution">
    <text evidence="13">The sequence shown here is derived from an EMBL/GenBank/DDBJ whole genome shotgun (WGS) entry which is preliminary data.</text>
</comment>
<reference evidence="13 14" key="1">
    <citation type="journal article" date="2021" name="Commun. Biol.">
        <title>The genome of Shorea leprosula (Dipterocarpaceae) highlights the ecological relevance of drought in aseasonal tropical rainforests.</title>
        <authorList>
            <person name="Ng K.K.S."/>
            <person name="Kobayashi M.J."/>
            <person name="Fawcett J.A."/>
            <person name="Hatakeyama M."/>
            <person name="Paape T."/>
            <person name="Ng C.H."/>
            <person name="Ang C.C."/>
            <person name="Tnah L.H."/>
            <person name="Lee C.T."/>
            <person name="Nishiyama T."/>
            <person name="Sese J."/>
            <person name="O'Brien M.J."/>
            <person name="Copetti D."/>
            <person name="Mohd Noor M.I."/>
            <person name="Ong R.C."/>
            <person name="Putra M."/>
            <person name="Sireger I.Z."/>
            <person name="Indrioko S."/>
            <person name="Kosugi Y."/>
            <person name="Izuno A."/>
            <person name="Isagi Y."/>
            <person name="Lee S.L."/>
            <person name="Shimizu K.K."/>
        </authorList>
    </citation>
    <scope>NUCLEOTIDE SEQUENCE [LARGE SCALE GENOMIC DNA]</scope>
    <source>
        <strain evidence="13">214</strain>
    </source>
</reference>
<feature type="disulfide bond" evidence="10">
    <location>
        <begin position="129"/>
        <end position="161"/>
    </location>
</feature>
<evidence type="ECO:0000256" key="9">
    <source>
        <dbReference type="PIRSR" id="PIRSR600823-3"/>
    </source>
</evidence>